<sequence length="153" mass="17583">MSKKTYKRFHLAANQLETAIMLFITGGDKFSVITLAGAADVIFCELVIRKGEKTFTDSLREKNNKEKTRQQIGREINDTLGINACKHLDPGEEEYVLLDIEESALGAILKAIVNYDQLKRKNQNLTNPFFYWLHMNVDPKKYKVDCWLNGIKK</sequence>
<dbReference type="Proteomes" id="UP000254677">
    <property type="component" value="Unassembled WGS sequence"/>
</dbReference>
<gene>
    <name evidence="1" type="ORF">NCTC13292_00074</name>
</gene>
<evidence type="ECO:0000313" key="2">
    <source>
        <dbReference type="Proteomes" id="UP000254677"/>
    </source>
</evidence>
<reference evidence="1 2" key="1">
    <citation type="submission" date="2018-06" db="EMBL/GenBank/DDBJ databases">
        <authorList>
            <consortium name="Pathogen Informatics"/>
            <person name="Doyle S."/>
        </authorList>
    </citation>
    <scope>NUCLEOTIDE SEQUENCE [LARGE SCALE GENOMIC DNA]</scope>
    <source>
        <strain evidence="1 2">NCTC13292</strain>
    </source>
</reference>
<organism evidence="1 2">
    <name type="scientific">Legionella donaldsonii</name>
    <dbReference type="NCBI Taxonomy" id="45060"/>
    <lineage>
        <taxon>Bacteria</taxon>
        <taxon>Pseudomonadati</taxon>
        <taxon>Pseudomonadota</taxon>
        <taxon>Gammaproteobacteria</taxon>
        <taxon>Legionellales</taxon>
        <taxon>Legionellaceae</taxon>
        <taxon>Legionella</taxon>
    </lineage>
</organism>
<keyword evidence="2" id="KW-1185">Reference proteome</keyword>
<protein>
    <submittedName>
        <fullName evidence="1">Uncharacterized protein</fullName>
    </submittedName>
</protein>
<evidence type="ECO:0000313" key="1">
    <source>
        <dbReference type="EMBL" id="STX40330.1"/>
    </source>
</evidence>
<dbReference type="EMBL" id="UGOA01000001">
    <property type="protein sequence ID" value="STX40330.1"/>
    <property type="molecule type" value="Genomic_DNA"/>
</dbReference>
<dbReference type="AlphaFoldDB" id="A0A378J733"/>
<accession>A0A378J733</accession>
<dbReference type="OrthoDB" id="7067708at2"/>
<proteinExistence type="predicted"/>
<name>A0A378J733_9GAMM</name>
<dbReference type="RefSeq" id="WP_115219999.1">
    <property type="nucleotide sequence ID" value="NZ_UGOA01000001.1"/>
</dbReference>